<feature type="compositionally biased region" description="Basic and acidic residues" evidence="1">
    <location>
        <begin position="253"/>
        <end position="270"/>
    </location>
</feature>
<sequence length="280" mass="29242">MLKARSLTAAVLATLFTAAALAGASWATAAAAAQGYSQAKLPGLLTIGNFTALEWPFRTDRPPFEVHLAFYLAIALAAIVTGLVVVAALRKASPRNGGSAFVATWLGVILGALVAAVAIYLIRVDALAASAADRNGVLAGTVQGLVLGGLLIGWVPGVFAWIGFALSNRKAAAAQQEAIDRADGDAEENPFDLAPGSIGDARPVEPGFTYPSGDEFSDGSYRDTDLPRENNSEATRAAHRMTFTDPTDATGEDIDRHASDYGVDRPKETDDQPTLRQTAS</sequence>
<dbReference type="OrthoDB" id="5185356at2"/>
<dbReference type="InParanoid" id="A0A7L4YTF8"/>
<name>A0A7L4YTF8_9ACTN</name>
<proteinExistence type="predicted"/>
<feature type="region of interest" description="Disordered" evidence="1">
    <location>
        <begin position="179"/>
        <end position="280"/>
    </location>
</feature>
<keyword evidence="2" id="KW-1133">Transmembrane helix</keyword>
<feature type="transmembrane region" description="Helical" evidence="2">
    <location>
        <begin position="142"/>
        <end position="166"/>
    </location>
</feature>
<gene>
    <name evidence="4" type="ORF">EK0264_18460</name>
</gene>
<protein>
    <submittedName>
        <fullName evidence="4">Uncharacterized protein</fullName>
    </submittedName>
</protein>
<evidence type="ECO:0000256" key="3">
    <source>
        <dbReference type="SAM" id="SignalP"/>
    </source>
</evidence>
<dbReference type="AlphaFoldDB" id="A0A7L4YTF8"/>
<keyword evidence="5" id="KW-1185">Reference proteome</keyword>
<evidence type="ECO:0000313" key="4">
    <source>
        <dbReference type="EMBL" id="QHC02059.1"/>
    </source>
</evidence>
<accession>A0A7L4YTF8</accession>
<keyword evidence="2" id="KW-0472">Membrane</keyword>
<reference evidence="4 5" key="1">
    <citation type="journal article" date="2018" name="Int. J. Syst. Evol. Microbiol.">
        <title>Epidermidibacterium keratini gen. nov., sp. nov., a member of the family Sporichthyaceae, isolated from keratin epidermis.</title>
        <authorList>
            <person name="Lee D.G."/>
            <person name="Trujillo M.E."/>
            <person name="Kang S."/>
            <person name="Nam J.J."/>
            <person name="Kim Y.J."/>
        </authorList>
    </citation>
    <scope>NUCLEOTIDE SEQUENCE [LARGE SCALE GENOMIC DNA]</scope>
    <source>
        <strain evidence="4 5">EPI-7</strain>
    </source>
</reference>
<evidence type="ECO:0000313" key="5">
    <source>
        <dbReference type="Proteomes" id="UP000463857"/>
    </source>
</evidence>
<dbReference type="RefSeq" id="WP_159547183.1">
    <property type="nucleotide sequence ID" value="NZ_CP047156.1"/>
</dbReference>
<feature type="transmembrane region" description="Helical" evidence="2">
    <location>
        <begin position="68"/>
        <end position="89"/>
    </location>
</feature>
<keyword evidence="2" id="KW-0812">Transmembrane</keyword>
<evidence type="ECO:0000256" key="1">
    <source>
        <dbReference type="SAM" id="MobiDB-lite"/>
    </source>
</evidence>
<evidence type="ECO:0000256" key="2">
    <source>
        <dbReference type="SAM" id="Phobius"/>
    </source>
</evidence>
<dbReference type="Proteomes" id="UP000463857">
    <property type="component" value="Chromosome"/>
</dbReference>
<organism evidence="4 5">
    <name type="scientific">Epidermidibacterium keratini</name>
    <dbReference type="NCBI Taxonomy" id="1891644"/>
    <lineage>
        <taxon>Bacteria</taxon>
        <taxon>Bacillati</taxon>
        <taxon>Actinomycetota</taxon>
        <taxon>Actinomycetes</taxon>
        <taxon>Sporichthyales</taxon>
        <taxon>Sporichthyaceae</taxon>
        <taxon>Epidermidibacterium</taxon>
    </lineage>
</organism>
<dbReference type="EMBL" id="CP047156">
    <property type="protein sequence ID" value="QHC02059.1"/>
    <property type="molecule type" value="Genomic_DNA"/>
</dbReference>
<dbReference type="KEGG" id="eke:EK0264_18460"/>
<feature type="compositionally biased region" description="Basic and acidic residues" evidence="1">
    <location>
        <begin position="220"/>
        <end position="231"/>
    </location>
</feature>
<keyword evidence="3" id="KW-0732">Signal</keyword>
<feature type="transmembrane region" description="Helical" evidence="2">
    <location>
        <begin position="101"/>
        <end position="122"/>
    </location>
</feature>
<feature type="chain" id="PRO_5038688053" evidence="3">
    <location>
        <begin position="23"/>
        <end position="280"/>
    </location>
</feature>
<feature type="signal peptide" evidence="3">
    <location>
        <begin position="1"/>
        <end position="22"/>
    </location>
</feature>